<organism evidence="1 2">
    <name type="scientific">Algoriphagus confluentis</name>
    <dbReference type="NCBI Taxonomy" id="1697556"/>
    <lineage>
        <taxon>Bacteria</taxon>
        <taxon>Pseudomonadati</taxon>
        <taxon>Bacteroidota</taxon>
        <taxon>Cytophagia</taxon>
        <taxon>Cytophagales</taxon>
        <taxon>Cyclobacteriaceae</taxon>
        <taxon>Algoriphagus</taxon>
    </lineage>
</organism>
<comment type="caution">
    <text evidence="1">The sequence shown here is derived from an EMBL/GenBank/DDBJ whole genome shotgun (WGS) entry which is preliminary data.</text>
</comment>
<accession>A0ABQ6PK63</accession>
<keyword evidence="2" id="KW-1185">Reference proteome</keyword>
<proteinExistence type="predicted"/>
<sequence length="388" mass="45224">MRKLLIFGSLTFVLWSCGEDELAKKSSGFEAELVWLDSVVVDSFLDLTLAAVDPEDGRMIFKDRSLNHILLTDSQGKILDTLELKGEAPNQVSLPVEMVFDEGGLIVKDLEAGMPLSFFNREFKIVKESPLLSKGTFIIEFNLYGLSFSIFRNGDKKLLVGMEANGTEPELTTESWRKGEFYDQAKAGFVYDPELDSLWRFNSFPENWEYRKTREWKGYGFPFVQALGEEGLIGVLPRVGNQFFLYRWENQEMIPVKETLLSHPDRNDRLNYDPNDDYFLYPSFSDLKAGGHYFLIQFHTEIPVAVRDEYKARIPDYRNNPEFNEAFQKYWKYKYLLVNQFGESYPLRNLPIEGTVHHLDKNDVLYLKPKSEVEKDNNVFYRYKINDK</sequence>
<evidence type="ECO:0008006" key="3">
    <source>
        <dbReference type="Google" id="ProtNLM"/>
    </source>
</evidence>
<protein>
    <recommendedName>
        <fullName evidence="3">DUF4221 domain-containing protein</fullName>
    </recommendedName>
</protein>
<evidence type="ECO:0000313" key="2">
    <source>
        <dbReference type="Proteomes" id="UP001338309"/>
    </source>
</evidence>
<dbReference type="EMBL" id="BTPD01000002">
    <property type="protein sequence ID" value="GMQ28316.1"/>
    <property type="molecule type" value="Genomic_DNA"/>
</dbReference>
<dbReference type="Proteomes" id="UP001338309">
    <property type="component" value="Unassembled WGS sequence"/>
</dbReference>
<gene>
    <name evidence="1" type="ORF">Aconfl_09590</name>
</gene>
<evidence type="ECO:0000313" key="1">
    <source>
        <dbReference type="EMBL" id="GMQ28316.1"/>
    </source>
</evidence>
<reference evidence="1 2" key="1">
    <citation type="submission" date="2023-08" db="EMBL/GenBank/DDBJ databases">
        <title>Draft genome sequence of Algoriphagus confluentis.</title>
        <authorList>
            <person name="Takatani N."/>
            <person name="Hosokawa M."/>
            <person name="Sawabe T."/>
        </authorList>
    </citation>
    <scope>NUCLEOTIDE SEQUENCE [LARGE SCALE GENOMIC DNA]</scope>
    <source>
        <strain evidence="1 2">NBRC 111222</strain>
    </source>
</reference>
<name>A0ABQ6PK63_9BACT</name>
<dbReference type="RefSeq" id="WP_338223076.1">
    <property type="nucleotide sequence ID" value="NZ_BTPD01000002.1"/>
</dbReference>